<proteinExistence type="predicted"/>
<dbReference type="RefSeq" id="WP_146569968.1">
    <property type="nucleotide sequence ID" value="NZ_CP042306.1"/>
</dbReference>
<dbReference type="AlphaFoldDB" id="A0A5B8LGX4"/>
<evidence type="ECO:0000313" key="1">
    <source>
        <dbReference type="EMBL" id="QDZ06884.1"/>
    </source>
</evidence>
<sequence length="74" mass="8490">MSIHYFRSFHDPEELVSHPQLEPEVKRAILASWASDAFTVRSQPTLRKPPELSQPVPVQNVLDALKKLDPICRQ</sequence>
<name>A0A5B8LGX4_9SPHN</name>
<dbReference type="OrthoDB" id="7477898at2"/>
<evidence type="ECO:0000313" key="2">
    <source>
        <dbReference type="Proteomes" id="UP000315673"/>
    </source>
</evidence>
<accession>A0A5B8LGX4</accession>
<reference evidence="1 2" key="1">
    <citation type="submission" date="2019-07" db="EMBL/GenBank/DDBJ databases">
        <title>Full genome sequence of Sphingomonas sp. 4R-6-7(HKS19).</title>
        <authorList>
            <person name="Im W.-T."/>
        </authorList>
    </citation>
    <scope>NUCLEOTIDE SEQUENCE [LARGE SCALE GENOMIC DNA]</scope>
    <source>
        <strain evidence="1 2">HKS19</strain>
    </source>
</reference>
<dbReference type="KEGG" id="spai:FPZ24_04825"/>
<protein>
    <submittedName>
        <fullName evidence="1">Uncharacterized protein</fullName>
    </submittedName>
</protein>
<dbReference type="Proteomes" id="UP000315673">
    <property type="component" value="Chromosome"/>
</dbReference>
<dbReference type="EMBL" id="CP042306">
    <property type="protein sequence ID" value="QDZ06884.1"/>
    <property type="molecule type" value="Genomic_DNA"/>
</dbReference>
<gene>
    <name evidence="1" type="ORF">FPZ24_04825</name>
</gene>
<organism evidence="1 2">
    <name type="scientific">Sphingomonas panacisoli</name>
    <dbReference type="NCBI Taxonomy" id="1813879"/>
    <lineage>
        <taxon>Bacteria</taxon>
        <taxon>Pseudomonadati</taxon>
        <taxon>Pseudomonadota</taxon>
        <taxon>Alphaproteobacteria</taxon>
        <taxon>Sphingomonadales</taxon>
        <taxon>Sphingomonadaceae</taxon>
        <taxon>Sphingomonas</taxon>
    </lineage>
</organism>
<keyword evidence="2" id="KW-1185">Reference proteome</keyword>